<dbReference type="HOGENOM" id="CLU_008858_0_0_9"/>
<dbReference type="InterPro" id="IPR006935">
    <property type="entry name" value="Helicase/UvrB_N"/>
</dbReference>
<evidence type="ECO:0000259" key="2">
    <source>
        <dbReference type="SMART" id="SM00487"/>
    </source>
</evidence>
<name>B5Y870_COPPD</name>
<dbReference type="Gene3D" id="3.40.50.300">
    <property type="entry name" value="P-loop containing nucleotide triphosphate hydrolases"/>
    <property type="match status" value="1"/>
</dbReference>
<protein>
    <submittedName>
        <fullName evidence="3">Conserved protein</fullName>
    </submittedName>
</protein>
<dbReference type="InterPro" id="IPR014001">
    <property type="entry name" value="Helicase_ATP-bd"/>
</dbReference>
<gene>
    <name evidence="3" type="ordered locus">COPRO5265_0612</name>
</gene>
<proteinExistence type="predicted"/>
<evidence type="ECO:0000256" key="1">
    <source>
        <dbReference type="SAM" id="MobiDB-lite"/>
    </source>
</evidence>
<dbReference type="RefSeq" id="WP_012543525.1">
    <property type="nucleotide sequence ID" value="NC_011295.1"/>
</dbReference>
<dbReference type="eggNOG" id="COG0610">
    <property type="taxonomic scope" value="Bacteria"/>
</dbReference>
<dbReference type="InterPro" id="IPR027417">
    <property type="entry name" value="P-loop_NTPase"/>
</dbReference>
<dbReference type="GO" id="GO:0003677">
    <property type="term" value="F:DNA binding"/>
    <property type="evidence" value="ECO:0007669"/>
    <property type="project" value="InterPro"/>
</dbReference>
<sequence>MSNVEKYLVLSKYFMREVLGVPSLKNVREVLLRAKPGVDSDGVTYFCRKLIDELDTTLKIQPDMLMAYDKNIQEYVDYINKRRNNVSLKYFQYLALLVTEIYLDRLTNDTNRFVSDLNEFLHTYSNEVKFKKELSNFTSEDLKKLAFWMATGSGKTLIMHMNYLQFMRYKPFEPSNIILLTPNEGLSTQHHEELRISGIPATLYHENLLAATGSTVIPGQVLVIEITKLKEEKRGSGVTLPVDAFEGRNLVFVDEGHKGKGSEERVWARLRDALGSNGFTFEYSATFGQILSEKDWTTMEEYAKSIVFDYSYKFFYNDHYGKDFRVMNVKKAPSLAQTDYSRVMFTANLLSFYQQLLSYQKNRDLAILHNLEKPLWIFVGATVQGESSDVALVTRFFREAVDGSLKDVARRILSGDYLDDEGNDLFGDRFDELRKNFIEPRQMESEHGSGNWLDALWDDLMQRVFHGRGSLRVVQLSNAPGEFGLRVGENPYFGLINVGQDSGLVRALKNNGFELEKDVITSSLFEQIKETDSRINVLLGSRKFIEGWDTWRVSSMGLLNMGRGQGPQIIQLFGRGVRIKGKNMTLQRSGHPDLSNLETLFIYGIKANYLEQFLEAIRKEGVDYEEILVPIQARHQERWKELVVPVRSTSKPFEECVVLVLGAEENIMDDYYGETVAGGKEEEQEDEEHGGVAGDSGTTTVTLDLSPQISTYDGYRPRDLSSTTEAIAGGQVKLGKGSTSPLLWDEYADYVDWEAVFLEMLRFKASRGYWNLVFDVDSLKRIWKDNRLTIYYPGFEVRSMKDVADLRGVVTQGLKKYVDVFYSKQERHWKTKNMKPATLEEATGTSRQLSLFTVNEEQPSYYVVKVPSDNKTAIQRLNSLVMNMTTMVTTNTQLNGAATTPTGVGGNATNNGKSDDNSNPLLVLNELVIVPLLSQRALNNLVKKAQQDEDWEAHPAPLNEGEEKFLRDLHHFVSENDVPGGFTPYVMRNQSRTGIGFQLEWAGFYPDFIIWLVKPGEQIIVFVDPHGLVHAHGLDDEKIKFCCSGIKTIEKQLRKRMRSSKAATLAPPPGTAPVPAKVTLDAFIISTTPYDVLIKQRPDMDKPKALYEQKHVLFLEDKSWPGKMLIKVVFGDDSSKNVL</sequence>
<dbReference type="OrthoDB" id="9804145at2"/>
<evidence type="ECO:0000313" key="4">
    <source>
        <dbReference type="Proteomes" id="UP000001732"/>
    </source>
</evidence>
<reference evidence="4" key="1">
    <citation type="submission" date="2008-08" db="EMBL/GenBank/DDBJ databases">
        <title>The complete genome sequence of Coprothermobacter proteolyticus strain ATCC 5245 / DSM 5265 / BT.</title>
        <authorList>
            <person name="Dodson R.J."/>
            <person name="Durkin A.S."/>
            <person name="Wu M."/>
            <person name="Eisen J."/>
            <person name="Sutton G."/>
        </authorList>
    </citation>
    <scope>NUCLEOTIDE SEQUENCE [LARGE SCALE GENOMIC DNA]</scope>
    <source>
        <strain evidence="4">ATCC 35245 / DSM 5265 / OCM 4 / BT</strain>
    </source>
</reference>
<dbReference type="EMBL" id="CP001145">
    <property type="protein sequence ID" value="ACI16873.1"/>
    <property type="molecule type" value="Genomic_DNA"/>
</dbReference>
<dbReference type="REBASE" id="18899">
    <property type="entry name" value="Cpr5265ORF611P"/>
</dbReference>
<accession>B5Y870</accession>
<feature type="region of interest" description="Disordered" evidence="1">
    <location>
        <begin position="895"/>
        <end position="917"/>
    </location>
</feature>
<dbReference type="AlphaFoldDB" id="B5Y870"/>
<dbReference type="STRING" id="309798.COPRO5265_0612"/>
<dbReference type="KEGG" id="cpo:COPRO5265_0612"/>
<dbReference type="Proteomes" id="UP000001732">
    <property type="component" value="Chromosome"/>
</dbReference>
<dbReference type="SMART" id="SM00487">
    <property type="entry name" value="DEXDc"/>
    <property type="match status" value="1"/>
</dbReference>
<evidence type="ECO:0000313" key="3">
    <source>
        <dbReference type="EMBL" id="ACI16873.1"/>
    </source>
</evidence>
<dbReference type="GO" id="GO:0016787">
    <property type="term" value="F:hydrolase activity"/>
    <property type="evidence" value="ECO:0007669"/>
    <property type="project" value="InterPro"/>
</dbReference>
<dbReference type="GO" id="GO:0005524">
    <property type="term" value="F:ATP binding"/>
    <property type="evidence" value="ECO:0007669"/>
    <property type="project" value="InterPro"/>
</dbReference>
<dbReference type="Pfam" id="PF04851">
    <property type="entry name" value="ResIII"/>
    <property type="match status" value="1"/>
</dbReference>
<reference evidence="3 4" key="2">
    <citation type="journal article" date="2014" name="Genome Announc.">
        <title>Complete Genome Sequence of Coprothermobacter proteolyticus DSM 5265.</title>
        <authorList>
            <person name="Alexiev A."/>
            <person name="Coil D.A."/>
            <person name="Badger J.H."/>
            <person name="Enticknap J."/>
            <person name="Ward N."/>
            <person name="Robb F.T."/>
            <person name="Eisen J.A."/>
        </authorList>
    </citation>
    <scope>NUCLEOTIDE SEQUENCE [LARGE SCALE GENOMIC DNA]</scope>
    <source>
        <strain evidence="4">ATCC 35245 / DSM 5265 / OCM 4 / BT</strain>
    </source>
</reference>
<keyword evidence="4" id="KW-1185">Reference proteome</keyword>
<feature type="region of interest" description="Disordered" evidence="1">
    <location>
        <begin position="678"/>
        <end position="699"/>
    </location>
</feature>
<dbReference type="SUPFAM" id="SSF52540">
    <property type="entry name" value="P-loop containing nucleoside triphosphate hydrolases"/>
    <property type="match status" value="2"/>
</dbReference>
<feature type="domain" description="Helicase ATP-binding" evidence="2">
    <location>
        <begin position="123"/>
        <end position="319"/>
    </location>
</feature>
<organism evidence="3 4">
    <name type="scientific">Coprothermobacter proteolyticus (strain ATCC 35245 / DSM 5265 / OCM 4 / BT)</name>
    <dbReference type="NCBI Taxonomy" id="309798"/>
    <lineage>
        <taxon>Bacteria</taxon>
        <taxon>Pseudomonadati</taxon>
        <taxon>Coprothermobacterota</taxon>
        <taxon>Coprothermobacteria</taxon>
        <taxon>Coprothermobacterales</taxon>
        <taxon>Coprothermobacteraceae</taxon>
        <taxon>Coprothermobacter</taxon>
    </lineage>
</organism>